<dbReference type="EMBL" id="JADKNH010000029">
    <property type="protein sequence ID" value="MBF4696029.1"/>
    <property type="molecule type" value="Genomic_DNA"/>
</dbReference>
<comment type="catalytic activity">
    <reaction evidence="1">
        <text>ATP + protein L-histidine = ADP + protein N-phospho-L-histidine.</text>
        <dbReference type="EC" id="2.7.13.3"/>
    </reaction>
</comment>
<comment type="caution">
    <text evidence="8">The sequence shown here is derived from an EMBL/GenBank/DDBJ whole genome shotgun (WGS) entry which is preliminary data.</text>
</comment>
<dbReference type="SUPFAM" id="SSF55781">
    <property type="entry name" value="GAF domain-like"/>
    <property type="match status" value="1"/>
</dbReference>
<organism evidence="8 9">
    <name type="scientific">Fusibacter ferrireducens</name>
    <dbReference type="NCBI Taxonomy" id="2785058"/>
    <lineage>
        <taxon>Bacteria</taxon>
        <taxon>Bacillati</taxon>
        <taxon>Bacillota</taxon>
        <taxon>Clostridia</taxon>
        <taxon>Eubacteriales</taxon>
        <taxon>Eubacteriales Family XII. Incertae Sedis</taxon>
        <taxon>Fusibacter</taxon>
    </lineage>
</organism>
<dbReference type="InterPro" id="IPR001610">
    <property type="entry name" value="PAC"/>
</dbReference>
<dbReference type="InterPro" id="IPR035965">
    <property type="entry name" value="PAS-like_dom_sf"/>
</dbReference>
<dbReference type="InterPro" id="IPR013655">
    <property type="entry name" value="PAS_fold_3"/>
</dbReference>
<keyword evidence="5" id="KW-0418">Kinase</keyword>
<dbReference type="SUPFAM" id="SSF55785">
    <property type="entry name" value="PYP-like sensor domain (PAS domain)"/>
    <property type="match status" value="2"/>
</dbReference>
<dbReference type="Pfam" id="PF08448">
    <property type="entry name" value="PAS_4"/>
    <property type="match status" value="1"/>
</dbReference>
<dbReference type="PROSITE" id="PS50112">
    <property type="entry name" value="PAS"/>
    <property type="match status" value="1"/>
</dbReference>
<dbReference type="SMART" id="SM00091">
    <property type="entry name" value="PAS"/>
    <property type="match status" value="2"/>
</dbReference>
<dbReference type="Proteomes" id="UP000614200">
    <property type="component" value="Unassembled WGS sequence"/>
</dbReference>
<evidence type="ECO:0000256" key="2">
    <source>
        <dbReference type="ARBA" id="ARBA00012438"/>
    </source>
</evidence>
<feature type="domain" description="PAS" evidence="6">
    <location>
        <begin position="156"/>
        <end position="234"/>
    </location>
</feature>
<dbReference type="PANTHER" id="PTHR43304">
    <property type="entry name" value="PHYTOCHROME-LIKE PROTEIN CPH1"/>
    <property type="match status" value="1"/>
</dbReference>
<feature type="domain" description="PAC" evidence="7">
    <location>
        <begin position="229"/>
        <end position="281"/>
    </location>
</feature>
<keyword evidence="4" id="KW-0808">Transferase</keyword>
<dbReference type="EC" id="2.7.13.3" evidence="2"/>
<accession>A0ABR9ZZZ8</accession>
<dbReference type="PROSITE" id="PS50113">
    <property type="entry name" value="PAC"/>
    <property type="match status" value="2"/>
</dbReference>
<evidence type="ECO:0000256" key="4">
    <source>
        <dbReference type="ARBA" id="ARBA00022679"/>
    </source>
</evidence>
<dbReference type="Pfam" id="PF08447">
    <property type="entry name" value="PAS_3"/>
    <property type="match status" value="1"/>
</dbReference>
<name>A0ABR9ZZZ8_9FIRM</name>
<sequence>MKKKYTSNPNCESDPVLTDLLKEKSELSETLKYAIKIIKLGIWEWDLATNQVTLSDEVFEITGCTRTDFNYDFDHIFTTFIHPQFQELLETSIAIALKTGVVPQEDYRVLSATNAPCWVRVNGRIIYDDQGHKIKMMGTMLDVTNDYSAKTELSRYLNFFESLMEALPCPIFYKDKAGLYKFCNAAFLEYLGMNKEDVINKNVFEISPEPLADIYYKADLELMAQRGHQVYESKAKYADGSYHDVIFSKAAHLDENGDILGLVGIIQDITENKLAEKKEKILLEIRSIFRHIHAIIANFETEIDFFNKILKEVLSVLSHSDEFVVLKFDDSENLSILTNTHPIEDKSTLLTTKYDALFLRKENRVGSSNPYIINDIENSKLRSSLIIPLYFNSELKWLISLDSYQTRLFDSIDLTAAKFIQEELTCFYQIFDLMRTNLKLSQANKNRDRG</sequence>
<keyword evidence="3" id="KW-0597">Phosphoprotein</keyword>
<dbReference type="Gene3D" id="2.10.70.100">
    <property type="match status" value="1"/>
</dbReference>
<dbReference type="RefSeq" id="WP_194704265.1">
    <property type="nucleotide sequence ID" value="NZ_JADKNH010000029.1"/>
</dbReference>
<gene>
    <name evidence="8" type="ORF">ISU02_23265</name>
</gene>
<evidence type="ECO:0000259" key="7">
    <source>
        <dbReference type="PROSITE" id="PS50113"/>
    </source>
</evidence>
<proteinExistence type="predicted"/>
<keyword evidence="9" id="KW-1185">Reference proteome</keyword>
<evidence type="ECO:0000256" key="3">
    <source>
        <dbReference type="ARBA" id="ARBA00022553"/>
    </source>
</evidence>
<dbReference type="NCBIfam" id="TIGR00229">
    <property type="entry name" value="sensory_box"/>
    <property type="match status" value="1"/>
</dbReference>
<dbReference type="Gene3D" id="3.30.450.20">
    <property type="entry name" value="PAS domain"/>
    <property type="match status" value="2"/>
</dbReference>
<evidence type="ECO:0000259" key="6">
    <source>
        <dbReference type="PROSITE" id="PS50112"/>
    </source>
</evidence>
<dbReference type="InterPro" id="IPR013656">
    <property type="entry name" value="PAS_4"/>
</dbReference>
<dbReference type="InterPro" id="IPR000700">
    <property type="entry name" value="PAS-assoc_C"/>
</dbReference>
<dbReference type="CDD" id="cd00130">
    <property type="entry name" value="PAS"/>
    <property type="match status" value="2"/>
</dbReference>
<evidence type="ECO:0000256" key="5">
    <source>
        <dbReference type="ARBA" id="ARBA00022777"/>
    </source>
</evidence>
<reference evidence="8 9" key="1">
    <citation type="submission" date="2020-11" db="EMBL/GenBank/DDBJ databases">
        <title>Fusibacter basophilias sp. nov.</title>
        <authorList>
            <person name="Qiu D."/>
        </authorList>
    </citation>
    <scope>NUCLEOTIDE SEQUENCE [LARGE SCALE GENOMIC DNA]</scope>
    <source>
        <strain evidence="8 9">Q10-2</strain>
    </source>
</reference>
<dbReference type="InterPro" id="IPR052162">
    <property type="entry name" value="Sensor_kinase/Photoreceptor"/>
</dbReference>
<evidence type="ECO:0000313" key="9">
    <source>
        <dbReference type="Proteomes" id="UP000614200"/>
    </source>
</evidence>
<feature type="domain" description="PAC" evidence="7">
    <location>
        <begin position="103"/>
        <end position="155"/>
    </location>
</feature>
<evidence type="ECO:0000256" key="1">
    <source>
        <dbReference type="ARBA" id="ARBA00000085"/>
    </source>
</evidence>
<protein>
    <recommendedName>
        <fullName evidence="2">histidine kinase</fullName>
        <ecNumber evidence="2">2.7.13.3</ecNumber>
    </recommendedName>
</protein>
<dbReference type="InterPro" id="IPR000014">
    <property type="entry name" value="PAS"/>
</dbReference>
<dbReference type="PANTHER" id="PTHR43304:SF1">
    <property type="entry name" value="PAC DOMAIN-CONTAINING PROTEIN"/>
    <property type="match status" value="1"/>
</dbReference>
<dbReference type="SMART" id="SM00086">
    <property type="entry name" value="PAC"/>
    <property type="match status" value="2"/>
</dbReference>
<evidence type="ECO:0000313" key="8">
    <source>
        <dbReference type="EMBL" id="MBF4696029.1"/>
    </source>
</evidence>